<feature type="domain" description="RING-type" evidence="4">
    <location>
        <begin position="22"/>
        <end position="62"/>
    </location>
</feature>
<feature type="region of interest" description="Disordered" evidence="3">
    <location>
        <begin position="329"/>
        <end position="349"/>
    </location>
</feature>
<accession>A0A5A7RJV7</accession>
<keyword evidence="2" id="KW-0175">Coiled coil</keyword>
<dbReference type="AlphaFoldDB" id="A0A5A7RJV7"/>
<proteinExistence type="predicted"/>
<dbReference type="GO" id="GO:0008270">
    <property type="term" value="F:zinc ion binding"/>
    <property type="evidence" value="ECO:0007669"/>
    <property type="project" value="UniProtKB-KW"/>
</dbReference>
<dbReference type="PANTHER" id="PTHR47344:SF1">
    <property type="entry name" value="RING ZINC FINGER PROTEIN-RELATED"/>
    <property type="match status" value="1"/>
</dbReference>
<dbReference type="EMBL" id="BKCP01013292">
    <property type="protein sequence ID" value="GER57418.1"/>
    <property type="molecule type" value="Genomic_DNA"/>
</dbReference>
<keyword evidence="1" id="KW-0479">Metal-binding</keyword>
<keyword evidence="1" id="KW-0863">Zinc-finger</keyword>
<organism evidence="5 6">
    <name type="scientific">Striga asiatica</name>
    <name type="common">Asiatic witchweed</name>
    <name type="synonym">Buchnera asiatica</name>
    <dbReference type="NCBI Taxonomy" id="4170"/>
    <lineage>
        <taxon>Eukaryota</taxon>
        <taxon>Viridiplantae</taxon>
        <taxon>Streptophyta</taxon>
        <taxon>Embryophyta</taxon>
        <taxon>Tracheophyta</taxon>
        <taxon>Spermatophyta</taxon>
        <taxon>Magnoliopsida</taxon>
        <taxon>eudicotyledons</taxon>
        <taxon>Gunneridae</taxon>
        <taxon>Pentapetalae</taxon>
        <taxon>asterids</taxon>
        <taxon>lamiids</taxon>
        <taxon>Lamiales</taxon>
        <taxon>Orobanchaceae</taxon>
        <taxon>Buchnereae</taxon>
        <taxon>Striga</taxon>
    </lineage>
</organism>
<reference evidence="6" key="1">
    <citation type="journal article" date="2019" name="Curr. Biol.">
        <title>Genome Sequence of Striga asiatica Provides Insight into the Evolution of Plant Parasitism.</title>
        <authorList>
            <person name="Yoshida S."/>
            <person name="Kim S."/>
            <person name="Wafula E.K."/>
            <person name="Tanskanen J."/>
            <person name="Kim Y.M."/>
            <person name="Honaas L."/>
            <person name="Yang Z."/>
            <person name="Spallek T."/>
            <person name="Conn C.E."/>
            <person name="Ichihashi Y."/>
            <person name="Cheong K."/>
            <person name="Cui S."/>
            <person name="Der J.P."/>
            <person name="Gundlach H."/>
            <person name="Jiao Y."/>
            <person name="Hori C."/>
            <person name="Ishida J.K."/>
            <person name="Kasahara H."/>
            <person name="Kiba T."/>
            <person name="Kim M.S."/>
            <person name="Koo N."/>
            <person name="Laohavisit A."/>
            <person name="Lee Y.H."/>
            <person name="Lumba S."/>
            <person name="McCourt P."/>
            <person name="Mortimer J.C."/>
            <person name="Mutuku J.M."/>
            <person name="Nomura T."/>
            <person name="Sasaki-Sekimoto Y."/>
            <person name="Seto Y."/>
            <person name="Wang Y."/>
            <person name="Wakatake T."/>
            <person name="Sakakibara H."/>
            <person name="Demura T."/>
            <person name="Yamaguchi S."/>
            <person name="Yoneyama K."/>
            <person name="Manabe R.I."/>
            <person name="Nelson D.C."/>
            <person name="Schulman A.H."/>
            <person name="Timko M.P."/>
            <person name="dePamphilis C.W."/>
            <person name="Choi D."/>
            <person name="Shirasu K."/>
        </authorList>
    </citation>
    <scope>NUCLEOTIDE SEQUENCE [LARGE SCALE GENOMIC DNA]</scope>
    <source>
        <strain evidence="6">cv. UVA1</strain>
    </source>
</reference>
<dbReference type="InterPro" id="IPR013083">
    <property type="entry name" value="Znf_RING/FYVE/PHD"/>
</dbReference>
<comment type="caution">
    <text evidence="5">The sequence shown here is derived from an EMBL/GenBank/DDBJ whole genome shotgun (WGS) entry which is preliminary data.</text>
</comment>
<keyword evidence="1" id="KW-0862">Zinc</keyword>
<sequence length="579" mass="64209">MVGLNDNDSANANRNSFAKTICSICYEDFKPLTEDLQSISVCGHQWFEYCPNVKKRSCPICKQTCTNKNVGRLYFQSIGDPNECSLSQKPQIYVENSEELRIEVKRLEGKVFALASTLEQQQKECMNVKDELISCKEQLKVEVILKNEAVTQNATSQKLLRVKSEELDKLNLECMKLKERNMALARELAAIKIACDVDLEEDQVLKLASLGNDSGSKETVDVLRKSLLIRKNSVEKNTLSYLRLTLSQLRLQEVEAALEFKENEDLRVLKRLDSKFNMDSHNTMKRPSNHCGIDETNAMPDISFCSSKVSPHKPLSKRSTLDENLPACTSDECKEQKKSPSLINKDKNITSSSSFARGFPDQLASCSDNNAITKGSHFPAKDVYVDTQNEVEMLNSAKRDGFSCFQPMPKRRKRDQAAKLPANSNDDDDVICYGDNNPVSTSEEPGVGPSLNISIRNEINPSVPVSQSGENCFSGGLLGPDGTTNWHLGKWCKKAQSNGSSQPFSAKSNGLNASSGELIAVGADGRGGKIKVIRPLVQSSLDGKDTSSCARKCNNGTKLNKLQPRGLLQIEHFFQRTNQ</sequence>
<evidence type="ECO:0000313" key="6">
    <source>
        <dbReference type="Proteomes" id="UP000325081"/>
    </source>
</evidence>
<dbReference type="PANTHER" id="PTHR47344">
    <property type="entry name" value="RING ZINC FINGER PROTEIN-RELATED"/>
    <property type="match status" value="1"/>
</dbReference>
<keyword evidence="6" id="KW-1185">Reference proteome</keyword>
<feature type="compositionally biased region" description="Basic and acidic residues" evidence="3">
    <location>
        <begin position="331"/>
        <end position="348"/>
    </location>
</feature>
<gene>
    <name evidence="5" type="ORF">STAS_35218</name>
</gene>
<dbReference type="Gene3D" id="3.30.40.10">
    <property type="entry name" value="Zinc/RING finger domain, C3HC4 (zinc finger)"/>
    <property type="match status" value="1"/>
</dbReference>
<dbReference type="InterPro" id="IPR001841">
    <property type="entry name" value="Znf_RING"/>
</dbReference>
<feature type="region of interest" description="Disordered" evidence="3">
    <location>
        <begin position="402"/>
        <end position="431"/>
    </location>
</feature>
<dbReference type="SUPFAM" id="SSF57850">
    <property type="entry name" value="RING/U-box"/>
    <property type="match status" value="1"/>
</dbReference>
<dbReference type="Proteomes" id="UP000325081">
    <property type="component" value="Unassembled WGS sequence"/>
</dbReference>
<protein>
    <submittedName>
        <fullName evidence="5">RING/U-box superfamily protein</fullName>
    </submittedName>
</protein>
<evidence type="ECO:0000259" key="4">
    <source>
        <dbReference type="PROSITE" id="PS50089"/>
    </source>
</evidence>
<evidence type="ECO:0000313" key="5">
    <source>
        <dbReference type="EMBL" id="GER57418.1"/>
    </source>
</evidence>
<evidence type="ECO:0000256" key="2">
    <source>
        <dbReference type="SAM" id="Coils"/>
    </source>
</evidence>
<evidence type="ECO:0000256" key="1">
    <source>
        <dbReference type="PROSITE-ProRule" id="PRU00175"/>
    </source>
</evidence>
<dbReference type="PROSITE" id="PS50089">
    <property type="entry name" value="ZF_RING_2"/>
    <property type="match status" value="1"/>
</dbReference>
<evidence type="ECO:0000256" key="3">
    <source>
        <dbReference type="SAM" id="MobiDB-lite"/>
    </source>
</evidence>
<dbReference type="OrthoDB" id="8062037at2759"/>
<feature type="coiled-coil region" evidence="2">
    <location>
        <begin position="104"/>
        <end position="187"/>
    </location>
</feature>
<name>A0A5A7RJV7_STRAF</name>